<sequence>MASNTPNLGLLKKDPMVDGNETFNIETMLNENWDKVDEAVGRTGGYGVTTQPKANEYEVNLKPAPASLTAGIRVTIKINVASTGAPMLNVNGLGAKPVLKTSGSSASFKQDGVYTLVYDGQAFILQGEGGEVGTATASDVLQGKTFPGEDGLINGIMPHLTGIRNATGIAKWGDGALAVYPEKGYQKGGPGDGEIKVTPAQLQSAEGALKSDNIKAGTAIFGVPGKSTVVDTADAVLDPQYLLVGQSGYDDGVKKNGQMPNRSTENHHMPGLESTVWAGDRFFIRPPAGYYNGATWVTTPVPGLTPENLKLGVNVAGLVGTTDFGKKYFNRTYKSSSGTTQFNVEFGFNWHLLLVISDTNGHATCLLSRTLGTYKLTGGQYPPDISTLTFTGLTMYLNSAGGTYHVIAYEY</sequence>
<organism evidence="1 2">
    <name type="scientific">Paenibacillus lautus</name>
    <name type="common">Bacillus lautus</name>
    <dbReference type="NCBI Taxonomy" id="1401"/>
    <lineage>
        <taxon>Bacteria</taxon>
        <taxon>Bacillati</taxon>
        <taxon>Bacillota</taxon>
        <taxon>Bacilli</taxon>
        <taxon>Bacillales</taxon>
        <taxon>Paenibacillaceae</taxon>
        <taxon>Paenibacillus</taxon>
    </lineage>
</organism>
<protein>
    <submittedName>
        <fullName evidence="1">Uncharacterized protein</fullName>
    </submittedName>
</protein>
<name>A0A1R1AX69_PAELA</name>
<dbReference type="AlphaFoldDB" id="A0A1R1AX69"/>
<accession>A0A1R1AX69</accession>
<dbReference type="STRING" id="1401.BK123_23355"/>
<comment type="caution">
    <text evidence="1">The sequence shown here is derived from an EMBL/GenBank/DDBJ whole genome shotgun (WGS) entry which is preliminary data.</text>
</comment>
<evidence type="ECO:0000313" key="1">
    <source>
        <dbReference type="EMBL" id="OME90237.1"/>
    </source>
</evidence>
<gene>
    <name evidence="1" type="ORF">BK123_23355</name>
</gene>
<proteinExistence type="predicted"/>
<dbReference type="RefSeq" id="WP_076324765.1">
    <property type="nucleotide sequence ID" value="NZ_MRTF01000008.1"/>
</dbReference>
<dbReference type="Proteomes" id="UP000187074">
    <property type="component" value="Unassembled WGS sequence"/>
</dbReference>
<dbReference type="EMBL" id="MRTF01000008">
    <property type="protein sequence ID" value="OME90237.1"/>
    <property type="molecule type" value="Genomic_DNA"/>
</dbReference>
<dbReference type="OrthoDB" id="2630931at2"/>
<evidence type="ECO:0000313" key="2">
    <source>
        <dbReference type="Proteomes" id="UP000187074"/>
    </source>
</evidence>
<reference evidence="1 2" key="1">
    <citation type="submission" date="2016-11" db="EMBL/GenBank/DDBJ databases">
        <title>Paenibacillus species isolates.</title>
        <authorList>
            <person name="Beno S.M."/>
        </authorList>
    </citation>
    <scope>NUCLEOTIDE SEQUENCE [LARGE SCALE GENOMIC DNA]</scope>
    <source>
        <strain evidence="1 2">FSL F4-0100</strain>
    </source>
</reference>